<dbReference type="Gene3D" id="3.10.450.690">
    <property type="match status" value="1"/>
</dbReference>
<dbReference type="Proteomes" id="UP001067708">
    <property type="component" value="Unassembled WGS sequence"/>
</dbReference>
<protein>
    <recommendedName>
        <fullName evidence="2">Tail sheath protein C-terminal domain-containing protein</fullName>
    </recommendedName>
</protein>
<evidence type="ECO:0000256" key="1">
    <source>
        <dbReference type="ARBA" id="ARBA00008005"/>
    </source>
</evidence>
<sequence length="115" mass="12774">MYLVESAVNTLTTLKENEREDFGKIRVSMTIDQIVNDITSVGKKYKGKLNNNDIGGATFVGAVKTYLEARESQGAIDTGWIFEDKKNGVGDKRGFLLAAKPLDAIEIFDVEWEVL</sequence>
<accession>A0ABT4I4A0</accession>
<organism evidence="3 4">
    <name type="scientific">Brevibacillus halotolerans</name>
    <dbReference type="NCBI Taxonomy" id="1507437"/>
    <lineage>
        <taxon>Bacteria</taxon>
        <taxon>Bacillati</taxon>
        <taxon>Bacillota</taxon>
        <taxon>Bacilli</taxon>
        <taxon>Bacillales</taxon>
        <taxon>Paenibacillaceae</taxon>
        <taxon>Brevibacillus</taxon>
    </lineage>
</organism>
<proteinExistence type="inferred from homology"/>
<reference evidence="3" key="1">
    <citation type="submission" date="2022-09" db="EMBL/GenBank/DDBJ databases">
        <title>Genome analysis and characterization of larvicidal activity of Brevibacillus strains.</title>
        <authorList>
            <person name="Patrusheva E.V."/>
            <person name="Izotova A.O."/>
            <person name="Toshchakov S.V."/>
            <person name="Sineoky S.P."/>
        </authorList>
    </citation>
    <scope>NUCLEOTIDE SEQUENCE</scope>
    <source>
        <strain evidence="3">VKPM_B-13244</strain>
    </source>
</reference>
<feature type="domain" description="Tail sheath protein C-terminal" evidence="2">
    <location>
        <begin position="20"/>
        <end position="77"/>
    </location>
</feature>
<dbReference type="EMBL" id="JAPTNG010000027">
    <property type="protein sequence ID" value="MCZ0833673.1"/>
    <property type="molecule type" value="Genomic_DNA"/>
</dbReference>
<comment type="similarity">
    <text evidence="1">Belongs to the myoviridae tail sheath protein family.</text>
</comment>
<dbReference type="InterPro" id="IPR020287">
    <property type="entry name" value="Tail_sheath_C"/>
</dbReference>
<dbReference type="RefSeq" id="WP_258418484.1">
    <property type="nucleotide sequence ID" value="NZ_JAPTNG010000027.1"/>
</dbReference>
<gene>
    <name evidence="3" type="ORF">O0535_23490</name>
</gene>
<comment type="caution">
    <text evidence="3">The sequence shown here is derived from an EMBL/GenBank/DDBJ whole genome shotgun (WGS) entry which is preliminary data.</text>
</comment>
<evidence type="ECO:0000259" key="2">
    <source>
        <dbReference type="Pfam" id="PF17482"/>
    </source>
</evidence>
<evidence type="ECO:0000313" key="3">
    <source>
        <dbReference type="EMBL" id="MCZ0833673.1"/>
    </source>
</evidence>
<evidence type="ECO:0000313" key="4">
    <source>
        <dbReference type="Proteomes" id="UP001067708"/>
    </source>
</evidence>
<dbReference type="Pfam" id="PF17482">
    <property type="entry name" value="Phage_sheath_1C"/>
    <property type="match status" value="1"/>
</dbReference>
<keyword evidence="4" id="KW-1185">Reference proteome</keyword>
<name>A0ABT4I4A0_9BACL</name>